<dbReference type="InterPro" id="IPR051783">
    <property type="entry name" value="NAD(P)-dependent_oxidoreduct"/>
</dbReference>
<dbReference type="InterPro" id="IPR001509">
    <property type="entry name" value="Epimerase_deHydtase"/>
</dbReference>
<dbReference type="GO" id="GO:0005737">
    <property type="term" value="C:cytoplasm"/>
    <property type="evidence" value="ECO:0007669"/>
    <property type="project" value="TreeGrafter"/>
</dbReference>
<comment type="caution">
    <text evidence="2">The sequence shown here is derived from an EMBL/GenBank/DDBJ whole genome shotgun (WGS) entry which is preliminary data.</text>
</comment>
<proteinExistence type="predicted"/>
<reference evidence="2 3" key="1">
    <citation type="submission" date="2022-12" db="EMBL/GenBank/DDBJ databases">
        <title>Genomic features and morphological characterization of a novel Knufia sp. strain isolated from spacecraft assembly facility.</title>
        <authorList>
            <person name="Teixeira M."/>
            <person name="Chander A.M."/>
            <person name="Stajich J.E."/>
            <person name="Venkateswaran K."/>
        </authorList>
    </citation>
    <scope>NUCLEOTIDE SEQUENCE [LARGE SCALE GENOMIC DNA]</scope>
    <source>
        <strain evidence="2 3">FJI-L2-BK-P2</strain>
    </source>
</reference>
<keyword evidence="3" id="KW-1185">Reference proteome</keyword>
<name>A0AAN8EJP2_9EURO</name>
<dbReference type="Gene3D" id="3.40.50.720">
    <property type="entry name" value="NAD(P)-binding Rossmann-like Domain"/>
    <property type="match status" value="1"/>
</dbReference>
<dbReference type="AlphaFoldDB" id="A0AAN8EJP2"/>
<dbReference type="Proteomes" id="UP001316803">
    <property type="component" value="Unassembled WGS sequence"/>
</dbReference>
<sequence>MAFKVLITGATGYIGGAVLTQFLATRHPGISISALVRSEKQEELLRDLGVTPIRFQGLDDVVVIRAQAALHDVVVSCTSTMDKASCIALVEGLGERRQQGKPAYYIHTSGTSNFGDHPITGSPDTHILRDVDDVFGWEQKDPSAWSVREVDVAVTVTGEQLGVKTFIVNPPIIYGIGNGPGNKLSIQIPTLTKLSLATNQAVVFADGKGLWSVTHISDVARFYDMLLGQIIDGKSVASGKSGYYFLDAGEVSWLQISQAIAHVGKSRGHFESEEPKALNPDEFTALLGKPSLNAYKTEVIWASNSRTRGEEPRARLGTGESVTDLFRSVEEEFDIIASSI</sequence>
<dbReference type="InterPro" id="IPR036291">
    <property type="entry name" value="NAD(P)-bd_dom_sf"/>
</dbReference>
<feature type="domain" description="NAD-dependent epimerase/dehydratase" evidence="1">
    <location>
        <begin position="5"/>
        <end position="229"/>
    </location>
</feature>
<dbReference type="SUPFAM" id="SSF51735">
    <property type="entry name" value="NAD(P)-binding Rossmann-fold domains"/>
    <property type="match status" value="1"/>
</dbReference>
<evidence type="ECO:0000313" key="2">
    <source>
        <dbReference type="EMBL" id="KAK5951045.1"/>
    </source>
</evidence>
<organism evidence="2 3">
    <name type="scientific">Knufia fluminis</name>
    <dbReference type="NCBI Taxonomy" id="191047"/>
    <lineage>
        <taxon>Eukaryota</taxon>
        <taxon>Fungi</taxon>
        <taxon>Dikarya</taxon>
        <taxon>Ascomycota</taxon>
        <taxon>Pezizomycotina</taxon>
        <taxon>Eurotiomycetes</taxon>
        <taxon>Chaetothyriomycetidae</taxon>
        <taxon>Chaetothyriales</taxon>
        <taxon>Trichomeriaceae</taxon>
        <taxon>Knufia</taxon>
    </lineage>
</organism>
<dbReference type="EMBL" id="JAKLMC020000022">
    <property type="protein sequence ID" value="KAK5951045.1"/>
    <property type="molecule type" value="Genomic_DNA"/>
</dbReference>
<dbReference type="GO" id="GO:0004029">
    <property type="term" value="F:aldehyde dehydrogenase (NAD+) activity"/>
    <property type="evidence" value="ECO:0007669"/>
    <property type="project" value="TreeGrafter"/>
</dbReference>
<evidence type="ECO:0000313" key="3">
    <source>
        <dbReference type="Proteomes" id="UP001316803"/>
    </source>
</evidence>
<protein>
    <recommendedName>
        <fullName evidence="1">NAD-dependent epimerase/dehydratase domain-containing protein</fullName>
    </recommendedName>
</protein>
<gene>
    <name evidence="2" type="ORF">OHC33_007798</name>
</gene>
<dbReference type="Pfam" id="PF01370">
    <property type="entry name" value="Epimerase"/>
    <property type="match status" value="1"/>
</dbReference>
<dbReference type="PANTHER" id="PTHR48079">
    <property type="entry name" value="PROTEIN YEEZ"/>
    <property type="match status" value="1"/>
</dbReference>
<dbReference type="PANTHER" id="PTHR48079:SF6">
    <property type="entry name" value="NAD(P)-BINDING DOMAIN-CONTAINING PROTEIN-RELATED"/>
    <property type="match status" value="1"/>
</dbReference>
<accession>A0AAN8EJP2</accession>
<evidence type="ECO:0000259" key="1">
    <source>
        <dbReference type="Pfam" id="PF01370"/>
    </source>
</evidence>